<evidence type="ECO:0000259" key="9">
    <source>
        <dbReference type="Pfam" id="PF04413"/>
    </source>
</evidence>
<reference evidence="10 11" key="1">
    <citation type="submission" date="2024-11" db="EMBL/GenBank/DDBJ databases">
        <title>The Natural Products Discovery Center: Release of the First 8490 Sequenced Strains for Exploring Actinobacteria Biosynthetic Diversity.</title>
        <authorList>
            <person name="Kalkreuter E."/>
            <person name="Kautsar S.A."/>
            <person name="Yang D."/>
            <person name="Bader C.D."/>
            <person name="Teijaro C.N."/>
            <person name="Fluegel L."/>
            <person name="Davis C.M."/>
            <person name="Simpson J.R."/>
            <person name="Lauterbach L."/>
            <person name="Steele A.D."/>
            <person name="Gui C."/>
            <person name="Meng S."/>
            <person name="Li G."/>
            <person name="Viehrig K."/>
            <person name="Ye F."/>
            <person name="Su P."/>
            <person name="Kiefer A.F."/>
            <person name="Nichols A."/>
            <person name="Cepeda A.J."/>
            <person name="Yan W."/>
            <person name="Fan B."/>
            <person name="Jiang Y."/>
            <person name="Adhikari A."/>
            <person name="Zheng C.-J."/>
            <person name="Schuster L."/>
            <person name="Cowan T.M."/>
            <person name="Smanski M.J."/>
            <person name="Chevrette M.G."/>
            <person name="De Carvalho L.P.S."/>
            <person name="Shen B."/>
        </authorList>
    </citation>
    <scope>NUCLEOTIDE SEQUENCE [LARGE SCALE GENOMIC DNA]</scope>
    <source>
        <strain evidence="10 11">NPDC077433</strain>
    </source>
</reference>
<accession>A0ABW8L746</accession>
<organism evidence="10 11">
    <name type="scientific">Psychrobacter namhaensis</name>
    <dbReference type="NCBI Taxonomy" id="292734"/>
    <lineage>
        <taxon>Bacteria</taxon>
        <taxon>Pseudomonadati</taxon>
        <taxon>Pseudomonadota</taxon>
        <taxon>Gammaproteobacteria</taxon>
        <taxon>Moraxellales</taxon>
        <taxon>Moraxellaceae</taxon>
        <taxon>Psychrobacter</taxon>
    </lineage>
</organism>
<gene>
    <name evidence="10" type="ORF">ACI2I3_05135</name>
</gene>
<sequence>MPSSHTSSDCSAKSSSDLASSPSCAVYTPPLYYQLIIGLLKPLYRLQVWRRSHQRDNYQQEVEQRFGKRYPARPLVDATLTTESQANKGVIWCHAVSLGETNTVAPLLEALLAEGYQIWLTNTTQTGFARGASRFADEITQGRMSHSYVPVDSPVVIETFLAHVQPMAALFVETELWANILTKLSEHHVPSILVNGRLSAASFKSYQKIAAVSTSMMKNLTLIIAQDNESAKRFRQLGAYSAQIRVAGSLKWVINAPKLAAGASVTEAADIQGAHTMVQTSHLAHRQVELAEKLGIVGRPIWVAASTHSGEEAVALSLHQQLLSNPALANTLLIIVPRHPERFDEVATLIQNTTLKMARRSSEEAISIDTPVYLADSMGELMTWYALADVALVGGSLVDIGGHNPVEPASVATPVIMGRYTQSCQSVVDKLSEVGALYQPQNPYYRPVTVEEVVTNGPTVPAIDEQVAIHNKAHIKQAPPGKQSAANNDDKTRIYQQLAFWLSHLELAKQAGHAGEQMTKQQQAVLTRQLAMITSVIEQHSHAETL</sequence>
<feature type="region of interest" description="Disordered" evidence="8">
    <location>
        <begin position="1"/>
        <end position="22"/>
    </location>
</feature>
<comment type="function">
    <text evidence="7">Involved in lipopolysaccharide (LPS) biosynthesis. Catalyzes the transfer of 3-deoxy-D-manno-octulosonate (Kdo) residue(s) from CMP-Kdo to lipid IV(A), the tetraacyldisaccharide-1,4'-bisphosphate precursor of lipid A.</text>
</comment>
<dbReference type="EMBL" id="JBJDPD010000005">
    <property type="protein sequence ID" value="MFK4000719.1"/>
    <property type="molecule type" value="Genomic_DNA"/>
</dbReference>
<dbReference type="Pfam" id="PF04413">
    <property type="entry name" value="Glycos_transf_N"/>
    <property type="match status" value="1"/>
</dbReference>
<comment type="similarity">
    <text evidence="7">Belongs to the glycosyltransferase group 1 family.</text>
</comment>
<comment type="subcellular location">
    <subcellularLocation>
        <location evidence="7">Cell membrane</location>
    </subcellularLocation>
</comment>
<dbReference type="InterPro" id="IPR039901">
    <property type="entry name" value="Kdotransferase"/>
</dbReference>
<evidence type="ECO:0000256" key="3">
    <source>
        <dbReference type="ARBA" id="ARBA00019077"/>
    </source>
</evidence>
<feature type="domain" description="3-deoxy-D-manno-octulosonic-acid transferase N-terminal" evidence="9">
    <location>
        <begin position="83"/>
        <end position="252"/>
    </location>
</feature>
<evidence type="ECO:0000256" key="8">
    <source>
        <dbReference type="SAM" id="MobiDB-lite"/>
    </source>
</evidence>
<dbReference type="InterPro" id="IPR038107">
    <property type="entry name" value="Glycos_transf_N_sf"/>
</dbReference>
<comment type="catalytic activity">
    <reaction evidence="6 7">
        <text>lipid IVA (E. coli) + CMP-3-deoxy-beta-D-manno-octulosonate = alpha-Kdo-(2-&gt;6)-lipid IVA (E. coli) + CMP + H(+)</text>
        <dbReference type="Rhea" id="RHEA:28066"/>
        <dbReference type="ChEBI" id="CHEBI:15378"/>
        <dbReference type="ChEBI" id="CHEBI:58603"/>
        <dbReference type="ChEBI" id="CHEBI:60364"/>
        <dbReference type="ChEBI" id="CHEBI:60377"/>
        <dbReference type="ChEBI" id="CHEBI:85987"/>
        <dbReference type="EC" id="2.4.99.12"/>
    </reaction>
</comment>
<dbReference type="PANTHER" id="PTHR42755:SF1">
    <property type="entry name" value="3-DEOXY-D-MANNO-OCTULOSONIC ACID TRANSFERASE, MITOCHONDRIAL-RELATED"/>
    <property type="match status" value="1"/>
</dbReference>
<keyword evidence="4 7" id="KW-0808">Transferase</keyword>
<evidence type="ECO:0000256" key="5">
    <source>
        <dbReference type="ARBA" id="ARBA00031445"/>
    </source>
</evidence>
<dbReference type="GO" id="GO:0016740">
    <property type="term" value="F:transferase activity"/>
    <property type="evidence" value="ECO:0007669"/>
    <property type="project" value="UniProtKB-KW"/>
</dbReference>
<keyword evidence="7" id="KW-0448">Lipopolysaccharide biosynthesis</keyword>
<comment type="pathway">
    <text evidence="1 7">Bacterial outer membrane biogenesis; LPS core biosynthesis.</text>
</comment>
<proteinExistence type="inferred from homology"/>
<dbReference type="Gene3D" id="3.40.50.2000">
    <property type="entry name" value="Glycogen Phosphorylase B"/>
    <property type="match status" value="1"/>
</dbReference>
<comment type="caution">
    <text evidence="10">The sequence shown here is derived from an EMBL/GenBank/DDBJ whole genome shotgun (WGS) entry which is preliminary data.</text>
</comment>
<evidence type="ECO:0000256" key="1">
    <source>
        <dbReference type="ARBA" id="ARBA00004713"/>
    </source>
</evidence>
<protein>
    <recommendedName>
        <fullName evidence="3 7">3-deoxy-D-manno-octulosonic acid transferase</fullName>
        <shortName evidence="7">Kdo transferase</shortName>
        <ecNumber evidence="2 7">2.4.99.12</ecNumber>
    </recommendedName>
    <alternativeName>
        <fullName evidence="5 7">Lipid IV(A) 3-deoxy-D-manno-octulosonic acid transferase</fullName>
    </alternativeName>
</protein>
<dbReference type="Gene3D" id="3.40.50.11720">
    <property type="entry name" value="3-Deoxy-D-manno-octulosonic-acid transferase, N-terminal domain"/>
    <property type="match status" value="1"/>
</dbReference>
<dbReference type="PANTHER" id="PTHR42755">
    <property type="entry name" value="3-DEOXY-MANNO-OCTULOSONATE CYTIDYLYLTRANSFERASE"/>
    <property type="match status" value="1"/>
</dbReference>
<dbReference type="Proteomes" id="UP001620234">
    <property type="component" value="Unassembled WGS sequence"/>
</dbReference>
<keyword evidence="7" id="KW-0472">Membrane</keyword>
<evidence type="ECO:0000313" key="11">
    <source>
        <dbReference type="Proteomes" id="UP001620234"/>
    </source>
</evidence>
<keyword evidence="7" id="KW-1003">Cell membrane</keyword>
<keyword evidence="11" id="KW-1185">Reference proteome</keyword>
<evidence type="ECO:0000313" key="10">
    <source>
        <dbReference type="EMBL" id="MFK4000719.1"/>
    </source>
</evidence>
<evidence type="ECO:0000256" key="6">
    <source>
        <dbReference type="ARBA" id="ARBA00049183"/>
    </source>
</evidence>
<dbReference type="EC" id="2.4.99.12" evidence="2 7"/>
<name>A0ABW8L746_9GAMM</name>
<dbReference type="InterPro" id="IPR007507">
    <property type="entry name" value="Glycos_transf_N"/>
</dbReference>
<evidence type="ECO:0000256" key="4">
    <source>
        <dbReference type="ARBA" id="ARBA00022679"/>
    </source>
</evidence>
<evidence type="ECO:0000256" key="2">
    <source>
        <dbReference type="ARBA" id="ARBA00012621"/>
    </source>
</evidence>
<evidence type="ECO:0000256" key="7">
    <source>
        <dbReference type="RuleBase" id="RU365103"/>
    </source>
</evidence>
<dbReference type="RefSeq" id="WP_404672000.1">
    <property type="nucleotide sequence ID" value="NZ_JBJDPD010000005.1"/>
</dbReference>